<evidence type="ECO:0000256" key="1">
    <source>
        <dbReference type="ARBA" id="ARBA00022729"/>
    </source>
</evidence>
<evidence type="ECO:0000259" key="4">
    <source>
        <dbReference type="SMART" id="SM00560"/>
    </source>
</evidence>
<comment type="caution">
    <text evidence="5">The sequence shown here is derived from an EMBL/GenBank/DDBJ whole genome shotgun (WGS) entry which is preliminary data.</text>
</comment>
<dbReference type="EMBL" id="JBHUOZ010000001">
    <property type="protein sequence ID" value="MFD2919285.1"/>
    <property type="molecule type" value="Genomic_DNA"/>
</dbReference>
<dbReference type="InterPro" id="IPR013783">
    <property type="entry name" value="Ig-like_fold"/>
</dbReference>
<dbReference type="InterPro" id="IPR026444">
    <property type="entry name" value="Secre_tail"/>
</dbReference>
<evidence type="ECO:0000313" key="6">
    <source>
        <dbReference type="Proteomes" id="UP001597511"/>
    </source>
</evidence>
<dbReference type="RefSeq" id="WP_386096320.1">
    <property type="nucleotide sequence ID" value="NZ_JBHUOZ010000001.1"/>
</dbReference>
<dbReference type="Pfam" id="PF18962">
    <property type="entry name" value="Por_Secre_tail"/>
    <property type="match status" value="1"/>
</dbReference>
<dbReference type="Gene3D" id="2.60.40.10">
    <property type="entry name" value="Immunoglobulins"/>
    <property type="match status" value="1"/>
</dbReference>
<evidence type="ECO:0000256" key="3">
    <source>
        <dbReference type="SAM" id="SignalP"/>
    </source>
</evidence>
<feature type="signal peptide" evidence="3">
    <location>
        <begin position="1"/>
        <end position="20"/>
    </location>
</feature>
<sequence length="417" mass="45083">MQKKILVFFTSLCLSYTSFSQSSLQFDASAQQYVQIGNAMNTVLAGTNTITAEAWVYMTARPFLPTIVGNYTSGTMQFLLRVDNDRPAFWISNGALRSVNGSTVVPLNTWTHLAGVWDGSELRVYINGVLDGTATITGGTLVSSANPVRIGANLLSEAFTGRIDEVRIWRTARTGAQIAASMNTCYIGTTSPNLLANYNFEEGSGTTVTDRTGHGYNGSFVNAPTWNVGVTCAITLPVSFTGIHAENKTNGVSVSWEVGMEQDILRYVVERSADGNTFSPIGYVNAAGASVYSFQDTEPWTNAVYYRIKSEELSGIAKYSSVVKVVDTNTKPAITIAPNPANGGRLNLQLLNKPAGKYTARIVDLSGKVQFSQTIQQTGSNSVFNLVLPSGLTAGMYILQVTNGNKQTENCKFYYQP</sequence>
<dbReference type="InterPro" id="IPR006558">
    <property type="entry name" value="LamG-like"/>
</dbReference>
<dbReference type="Proteomes" id="UP001597511">
    <property type="component" value="Unassembled WGS sequence"/>
</dbReference>
<feature type="domain" description="LamG-like jellyroll fold" evidence="4">
    <location>
        <begin position="48"/>
        <end position="176"/>
    </location>
</feature>
<reference evidence="6" key="1">
    <citation type="journal article" date="2019" name="Int. J. Syst. Evol. Microbiol.">
        <title>The Global Catalogue of Microorganisms (GCM) 10K type strain sequencing project: providing services to taxonomists for standard genome sequencing and annotation.</title>
        <authorList>
            <consortium name="The Broad Institute Genomics Platform"/>
            <consortium name="The Broad Institute Genome Sequencing Center for Infectious Disease"/>
            <person name="Wu L."/>
            <person name="Ma J."/>
        </authorList>
    </citation>
    <scope>NUCLEOTIDE SEQUENCE [LARGE SCALE GENOMIC DNA]</scope>
    <source>
        <strain evidence="6">KCTC 23299</strain>
    </source>
</reference>
<dbReference type="SUPFAM" id="SSF49899">
    <property type="entry name" value="Concanavalin A-like lectins/glucanases"/>
    <property type="match status" value="1"/>
</dbReference>
<feature type="chain" id="PRO_5046244496" evidence="3">
    <location>
        <begin position="21"/>
        <end position="417"/>
    </location>
</feature>
<evidence type="ECO:0000313" key="5">
    <source>
        <dbReference type="EMBL" id="MFD2919285.1"/>
    </source>
</evidence>
<gene>
    <name evidence="5" type="ORF">ACFS6H_06140</name>
</gene>
<organism evidence="5 6">
    <name type="scientific">Terrimonas rubra</name>
    <dbReference type="NCBI Taxonomy" id="1035890"/>
    <lineage>
        <taxon>Bacteria</taxon>
        <taxon>Pseudomonadati</taxon>
        <taxon>Bacteroidota</taxon>
        <taxon>Chitinophagia</taxon>
        <taxon>Chitinophagales</taxon>
        <taxon>Chitinophagaceae</taxon>
        <taxon>Terrimonas</taxon>
    </lineage>
</organism>
<dbReference type="NCBIfam" id="TIGR04183">
    <property type="entry name" value="Por_Secre_tail"/>
    <property type="match status" value="1"/>
</dbReference>
<protein>
    <submittedName>
        <fullName evidence="5">LamG-like jellyroll fold domain-containing protein</fullName>
    </submittedName>
</protein>
<dbReference type="Pfam" id="PF13385">
    <property type="entry name" value="Laminin_G_3"/>
    <property type="match status" value="1"/>
</dbReference>
<proteinExistence type="predicted"/>
<keyword evidence="2" id="KW-1015">Disulfide bond</keyword>
<dbReference type="Gene3D" id="2.60.120.200">
    <property type="match status" value="1"/>
</dbReference>
<evidence type="ECO:0000256" key="2">
    <source>
        <dbReference type="ARBA" id="ARBA00023157"/>
    </source>
</evidence>
<accession>A0ABW6A481</accession>
<keyword evidence="1 3" id="KW-0732">Signal</keyword>
<name>A0ABW6A481_9BACT</name>
<dbReference type="SMART" id="SM00560">
    <property type="entry name" value="LamGL"/>
    <property type="match status" value="1"/>
</dbReference>
<dbReference type="InterPro" id="IPR013320">
    <property type="entry name" value="ConA-like_dom_sf"/>
</dbReference>
<keyword evidence="6" id="KW-1185">Reference proteome</keyword>